<reference evidence="2" key="1">
    <citation type="submission" date="2022-10" db="EMBL/GenBank/DDBJ databases">
        <authorList>
            <person name="Hyden B.L."/>
            <person name="Feng K."/>
            <person name="Yates T."/>
            <person name="Jawdy S."/>
            <person name="Smart L.B."/>
            <person name="Muchero W."/>
        </authorList>
    </citation>
    <scope>NUCLEOTIDE SEQUENCE</scope>
    <source>
        <tissue evidence="2">Shoot tip</tissue>
    </source>
</reference>
<keyword evidence="1" id="KW-0812">Transmembrane</keyword>
<dbReference type="EMBL" id="JAPFFI010000027">
    <property type="protein sequence ID" value="KAJ6304393.1"/>
    <property type="molecule type" value="Genomic_DNA"/>
</dbReference>
<evidence type="ECO:0000313" key="2">
    <source>
        <dbReference type="EMBL" id="KAJ6304393.1"/>
    </source>
</evidence>
<organism evidence="2 3">
    <name type="scientific">Salix suchowensis</name>
    <dbReference type="NCBI Taxonomy" id="1278906"/>
    <lineage>
        <taxon>Eukaryota</taxon>
        <taxon>Viridiplantae</taxon>
        <taxon>Streptophyta</taxon>
        <taxon>Embryophyta</taxon>
        <taxon>Tracheophyta</taxon>
        <taxon>Spermatophyta</taxon>
        <taxon>Magnoliopsida</taxon>
        <taxon>eudicotyledons</taxon>
        <taxon>Gunneridae</taxon>
        <taxon>Pentapetalae</taxon>
        <taxon>rosids</taxon>
        <taxon>fabids</taxon>
        <taxon>Malpighiales</taxon>
        <taxon>Salicaceae</taxon>
        <taxon>Saliceae</taxon>
        <taxon>Salix</taxon>
    </lineage>
</organism>
<proteinExistence type="predicted"/>
<sequence>MESNCMSLNRSLSSLHYKVESKVIWIYHLSIRIIFKSERFHTRKTFYYCVFKITVCLITFICKKHNSLELDPIEQSLDRIIIRQT</sequence>
<keyword evidence="3" id="KW-1185">Reference proteome</keyword>
<keyword evidence="1" id="KW-0472">Membrane</keyword>
<feature type="transmembrane region" description="Helical" evidence="1">
    <location>
        <begin position="45"/>
        <end position="62"/>
    </location>
</feature>
<name>A0ABQ8ZR55_9ROSI</name>
<accession>A0ABQ8ZR55</accession>
<gene>
    <name evidence="2" type="ORF">OIU77_018120</name>
</gene>
<evidence type="ECO:0000256" key="1">
    <source>
        <dbReference type="SAM" id="Phobius"/>
    </source>
</evidence>
<reference evidence="2" key="2">
    <citation type="journal article" date="2023" name="Int. J. Mol. Sci.">
        <title>De Novo Assembly and Annotation of 11 Diverse Shrub Willow (Salix) Genomes Reveals Novel Gene Organization in Sex-Linked Regions.</title>
        <authorList>
            <person name="Hyden B."/>
            <person name="Feng K."/>
            <person name="Yates T.B."/>
            <person name="Jawdy S."/>
            <person name="Cereghino C."/>
            <person name="Smart L.B."/>
            <person name="Muchero W."/>
        </authorList>
    </citation>
    <scope>NUCLEOTIDE SEQUENCE</scope>
    <source>
        <tissue evidence="2">Shoot tip</tissue>
    </source>
</reference>
<keyword evidence="1" id="KW-1133">Transmembrane helix</keyword>
<evidence type="ECO:0000313" key="3">
    <source>
        <dbReference type="Proteomes" id="UP001141253"/>
    </source>
</evidence>
<protein>
    <submittedName>
        <fullName evidence="2">Uncharacterized protein</fullName>
    </submittedName>
</protein>
<comment type="caution">
    <text evidence="2">The sequence shown here is derived from an EMBL/GenBank/DDBJ whole genome shotgun (WGS) entry which is preliminary data.</text>
</comment>
<dbReference type="Proteomes" id="UP001141253">
    <property type="component" value="Chromosome 16"/>
</dbReference>